<dbReference type="SUPFAM" id="SSF52129">
    <property type="entry name" value="Caspase-like"/>
    <property type="match status" value="1"/>
</dbReference>
<dbReference type="RefSeq" id="WP_166691585.1">
    <property type="nucleotide sequence ID" value="NZ_WAEL01000002.1"/>
</dbReference>
<dbReference type="PROSITE" id="PS50208">
    <property type="entry name" value="CASPASE_P20"/>
    <property type="match status" value="1"/>
</dbReference>
<dbReference type="Proteomes" id="UP000606008">
    <property type="component" value="Unassembled WGS sequence"/>
</dbReference>
<evidence type="ECO:0000256" key="1">
    <source>
        <dbReference type="SAM" id="SignalP"/>
    </source>
</evidence>
<dbReference type="PANTHER" id="PTHR22576:SF37">
    <property type="entry name" value="MUCOSA-ASSOCIATED LYMPHOID TISSUE LYMPHOMA TRANSLOCATION PROTEIN 1"/>
    <property type="match status" value="1"/>
</dbReference>
<dbReference type="PANTHER" id="PTHR22576">
    <property type="entry name" value="MUCOSA ASSOCIATED LYMPHOID TISSUE LYMPHOMA TRANSLOCATION PROTEIN 1/PARACASPASE"/>
    <property type="match status" value="1"/>
</dbReference>
<organism evidence="3 4">
    <name type="scientific">Fibrivirga algicola</name>
    <dbReference type="NCBI Taxonomy" id="2950420"/>
    <lineage>
        <taxon>Bacteria</taxon>
        <taxon>Pseudomonadati</taxon>
        <taxon>Bacteroidota</taxon>
        <taxon>Cytophagia</taxon>
        <taxon>Cytophagales</taxon>
        <taxon>Spirosomataceae</taxon>
        <taxon>Fibrivirga</taxon>
    </lineage>
</organism>
<dbReference type="Gene3D" id="3.40.50.1460">
    <property type="match status" value="1"/>
</dbReference>
<evidence type="ECO:0000313" key="3">
    <source>
        <dbReference type="EMBL" id="NID10217.1"/>
    </source>
</evidence>
<proteinExistence type="predicted"/>
<gene>
    <name evidence="3" type="ORF">F7231_08530</name>
</gene>
<evidence type="ECO:0000313" key="4">
    <source>
        <dbReference type="Proteomes" id="UP000606008"/>
    </source>
</evidence>
<comment type="caution">
    <text evidence="3">The sequence shown here is derived from an EMBL/GenBank/DDBJ whole genome shotgun (WGS) entry which is preliminary data.</text>
</comment>
<keyword evidence="4" id="KW-1185">Reference proteome</keyword>
<feature type="domain" description="Caspase family p20" evidence="2">
    <location>
        <begin position="154"/>
        <end position="229"/>
    </location>
</feature>
<keyword evidence="1" id="KW-0732">Signal</keyword>
<reference evidence="3" key="1">
    <citation type="submission" date="2024-05" db="EMBL/GenBank/DDBJ databases">
        <authorList>
            <person name="Jung D.-H."/>
        </authorList>
    </citation>
    <scope>NUCLEOTIDE SEQUENCE</scope>
    <source>
        <strain evidence="3">JA-25</strain>
    </source>
</reference>
<dbReference type="Pfam" id="PF00656">
    <property type="entry name" value="Peptidase_C14"/>
    <property type="match status" value="1"/>
</dbReference>
<sequence length="379" mass="40846">MNALLLVIGSSLVAVSALAQPMASGSTFKSEPTRLNTTGFVAASNAPGVGSRIDWTSTLPADKTVGSPIFLAKACVTAAKPVDRFVLFLNEKQLPTTRDLRVERDPVCPNPFSQSVELAEGENKLRLVAYLTGGGELTAQLVVTYAKSPIAASEKRLALVIGNSAYPTTSKLENPVNDAKDMAATLTDMGFDVMLFTDLDKRKLRKAIEDFGFRLKGYQVGLFFYAGHGIALNGQNYLVPIDASPQSASDIEFDCEPADRIVSKMEDARTTNIIVLDACRNNPFERSMSRGGGDGGLTQMKAPAGTIIAYATSPGKTAADGVGRNGLYTSALLKTLKVPNMPIEKAFKQVRSEVMRQSNGRQQPWESSSLVDEIYFMKK</sequence>
<accession>A0ABX0QGY0</accession>
<dbReference type="InterPro" id="IPR052039">
    <property type="entry name" value="Caspase-related_regulators"/>
</dbReference>
<feature type="chain" id="PRO_5046914880" evidence="1">
    <location>
        <begin position="20"/>
        <end position="379"/>
    </location>
</feature>
<name>A0ABX0QGY0_9BACT</name>
<protein>
    <submittedName>
        <fullName evidence="3">Caspase family protein</fullName>
    </submittedName>
</protein>
<evidence type="ECO:0000259" key="2">
    <source>
        <dbReference type="PROSITE" id="PS50208"/>
    </source>
</evidence>
<dbReference type="InterPro" id="IPR001309">
    <property type="entry name" value="Pept_C14_p20"/>
</dbReference>
<feature type="signal peptide" evidence="1">
    <location>
        <begin position="1"/>
        <end position="19"/>
    </location>
</feature>
<dbReference type="EMBL" id="WAEL01000002">
    <property type="protein sequence ID" value="NID10217.1"/>
    <property type="molecule type" value="Genomic_DNA"/>
</dbReference>
<dbReference type="InterPro" id="IPR011600">
    <property type="entry name" value="Pept_C14_caspase"/>
</dbReference>
<dbReference type="InterPro" id="IPR029030">
    <property type="entry name" value="Caspase-like_dom_sf"/>
</dbReference>